<evidence type="ECO:0000313" key="1">
    <source>
        <dbReference type="EMBL" id="KAJ5179929.1"/>
    </source>
</evidence>
<reference evidence="1" key="1">
    <citation type="submission" date="2022-11" db="EMBL/GenBank/DDBJ databases">
        <authorList>
            <person name="Petersen C."/>
        </authorList>
    </citation>
    <scope>NUCLEOTIDE SEQUENCE</scope>
    <source>
        <strain evidence="1">IBT 21917</strain>
    </source>
</reference>
<gene>
    <name evidence="1" type="ORF">N7492_003139</name>
</gene>
<sequence>MLIATWCPAPILRPGPRLSAKWFGSWAAEEAVNGRYWDPSNQKGSAPRSRKAMGFKLASLFQIMGTALSRMVALDNAIPSPCATGIHALFLVDLTLALLASTCDGLRVRFPYVEVGILKASAADEVEVEAAIRNTIRQSGRIVIGINCAGISDTPTPAREMSRLEGRELIDVKKALTLL</sequence>
<dbReference type="AlphaFoldDB" id="A0A9W9ILC6"/>
<protein>
    <submittedName>
        <fullName evidence="1">Uncharacterized protein</fullName>
    </submittedName>
</protein>
<accession>A0A9W9ILC6</accession>
<comment type="caution">
    <text evidence="1">The sequence shown here is derived from an EMBL/GenBank/DDBJ whole genome shotgun (WGS) entry which is preliminary data.</text>
</comment>
<organism evidence="1 2">
    <name type="scientific">Penicillium capsulatum</name>
    <dbReference type="NCBI Taxonomy" id="69766"/>
    <lineage>
        <taxon>Eukaryota</taxon>
        <taxon>Fungi</taxon>
        <taxon>Dikarya</taxon>
        <taxon>Ascomycota</taxon>
        <taxon>Pezizomycotina</taxon>
        <taxon>Eurotiomycetes</taxon>
        <taxon>Eurotiomycetidae</taxon>
        <taxon>Eurotiales</taxon>
        <taxon>Aspergillaceae</taxon>
        <taxon>Penicillium</taxon>
    </lineage>
</organism>
<reference evidence="1" key="2">
    <citation type="journal article" date="2023" name="IMA Fungus">
        <title>Comparative genomic study of the Penicillium genus elucidates a diverse pangenome and 15 lateral gene transfer events.</title>
        <authorList>
            <person name="Petersen C."/>
            <person name="Sorensen T."/>
            <person name="Nielsen M.R."/>
            <person name="Sondergaard T.E."/>
            <person name="Sorensen J.L."/>
            <person name="Fitzpatrick D.A."/>
            <person name="Frisvad J.C."/>
            <person name="Nielsen K.L."/>
        </authorList>
    </citation>
    <scope>NUCLEOTIDE SEQUENCE</scope>
    <source>
        <strain evidence="1">IBT 21917</strain>
    </source>
</reference>
<proteinExistence type="predicted"/>
<dbReference type="Gene3D" id="3.40.50.720">
    <property type="entry name" value="NAD(P)-binding Rossmann-like Domain"/>
    <property type="match status" value="1"/>
</dbReference>
<name>A0A9W9ILC6_9EURO</name>
<evidence type="ECO:0000313" key="2">
    <source>
        <dbReference type="Proteomes" id="UP001146351"/>
    </source>
</evidence>
<keyword evidence="2" id="KW-1185">Reference proteome</keyword>
<dbReference type="EMBL" id="JAPQKO010000002">
    <property type="protein sequence ID" value="KAJ5179929.1"/>
    <property type="molecule type" value="Genomic_DNA"/>
</dbReference>
<dbReference type="Proteomes" id="UP001146351">
    <property type="component" value="Unassembled WGS sequence"/>
</dbReference>